<evidence type="ECO:0000313" key="3">
    <source>
        <dbReference type="EMBL" id="GIM72917.1"/>
    </source>
</evidence>
<dbReference type="InterPro" id="IPR050266">
    <property type="entry name" value="AB_hydrolase_sf"/>
</dbReference>
<dbReference type="Pfam" id="PF00561">
    <property type="entry name" value="Abhydrolase_1"/>
    <property type="match status" value="1"/>
</dbReference>
<dbReference type="PRINTS" id="PR00111">
    <property type="entry name" value="ABHYDROLASE"/>
</dbReference>
<dbReference type="Proteomes" id="UP000681340">
    <property type="component" value="Unassembled WGS sequence"/>
</dbReference>
<dbReference type="GO" id="GO:0016020">
    <property type="term" value="C:membrane"/>
    <property type="evidence" value="ECO:0007669"/>
    <property type="project" value="TreeGrafter"/>
</dbReference>
<dbReference type="EMBL" id="BOQL01000042">
    <property type="protein sequence ID" value="GIM72917.1"/>
    <property type="molecule type" value="Genomic_DNA"/>
</dbReference>
<sequence length="278" mass="29172">MPTFSAPDGTRLAYRTAGEGDPLVCLPGPMEDSAYLGDLGGLARHHRLVLLDPRGTGESATPADTGSYRCDRQVGDVAALREHLGLDRMDLLGHSAGGNVAVQYATRHPDAVSKLVLITPSLVGVGIPVPAEMRRATAQLRKNEPWYPAAAAALAAIGAGRGTDADWEALAPLRYGRWDAAAQRQHAESSKRMNPAIAEAFAADGAFTPEATRAALATFAAPVLLLAGEVDLNSPPPAVTDYAALFPDATLVVQPGAGHQPWLDDPERFVAAVATFLQ</sequence>
<protein>
    <submittedName>
        <fullName evidence="3">Hydrolase</fullName>
    </submittedName>
</protein>
<dbReference type="SUPFAM" id="SSF53474">
    <property type="entry name" value="alpha/beta-Hydrolases"/>
    <property type="match status" value="1"/>
</dbReference>
<accession>A0A919SK13</accession>
<reference evidence="3" key="1">
    <citation type="submission" date="2021-03" db="EMBL/GenBank/DDBJ databases">
        <title>Whole genome shotgun sequence of Actinoplanes auranticolor NBRC 12245.</title>
        <authorList>
            <person name="Komaki H."/>
            <person name="Tamura T."/>
        </authorList>
    </citation>
    <scope>NUCLEOTIDE SEQUENCE</scope>
    <source>
        <strain evidence="3">NBRC 12245</strain>
    </source>
</reference>
<gene>
    <name evidence="3" type="ORF">Aau02nite_53480</name>
</gene>
<comment type="caution">
    <text evidence="3">The sequence shown here is derived from an EMBL/GenBank/DDBJ whole genome shotgun (WGS) entry which is preliminary data.</text>
</comment>
<name>A0A919SK13_9ACTN</name>
<dbReference type="InterPro" id="IPR000073">
    <property type="entry name" value="AB_hydrolase_1"/>
</dbReference>
<dbReference type="PANTHER" id="PTHR43798:SF31">
    <property type="entry name" value="AB HYDROLASE SUPERFAMILY PROTEIN YCLE"/>
    <property type="match status" value="1"/>
</dbReference>
<dbReference type="Gene3D" id="3.40.50.1820">
    <property type="entry name" value="alpha/beta hydrolase"/>
    <property type="match status" value="1"/>
</dbReference>
<dbReference type="InterPro" id="IPR029058">
    <property type="entry name" value="AB_hydrolase_fold"/>
</dbReference>
<organism evidence="3 4">
    <name type="scientific">Actinoplanes auranticolor</name>
    <dbReference type="NCBI Taxonomy" id="47988"/>
    <lineage>
        <taxon>Bacteria</taxon>
        <taxon>Bacillati</taxon>
        <taxon>Actinomycetota</taxon>
        <taxon>Actinomycetes</taxon>
        <taxon>Micromonosporales</taxon>
        <taxon>Micromonosporaceae</taxon>
        <taxon>Actinoplanes</taxon>
    </lineage>
</organism>
<keyword evidence="1 3" id="KW-0378">Hydrolase</keyword>
<keyword evidence="4" id="KW-1185">Reference proteome</keyword>
<feature type="domain" description="AB hydrolase-1" evidence="2">
    <location>
        <begin position="39"/>
        <end position="265"/>
    </location>
</feature>
<proteinExistence type="predicted"/>
<dbReference type="GO" id="GO:0016787">
    <property type="term" value="F:hydrolase activity"/>
    <property type="evidence" value="ECO:0007669"/>
    <property type="project" value="UniProtKB-KW"/>
</dbReference>
<evidence type="ECO:0000256" key="1">
    <source>
        <dbReference type="ARBA" id="ARBA00022801"/>
    </source>
</evidence>
<evidence type="ECO:0000259" key="2">
    <source>
        <dbReference type="Pfam" id="PF00561"/>
    </source>
</evidence>
<dbReference type="AlphaFoldDB" id="A0A919SK13"/>
<evidence type="ECO:0000313" key="4">
    <source>
        <dbReference type="Proteomes" id="UP000681340"/>
    </source>
</evidence>
<dbReference type="PANTHER" id="PTHR43798">
    <property type="entry name" value="MONOACYLGLYCEROL LIPASE"/>
    <property type="match status" value="1"/>
</dbReference>
<dbReference type="RefSeq" id="WP_212991258.1">
    <property type="nucleotide sequence ID" value="NZ_BAABEA010000002.1"/>
</dbReference>